<dbReference type="OrthoDB" id="8858469at2759"/>
<dbReference type="EMBL" id="JAFBMS010000010">
    <property type="protein sequence ID" value="KAG9348678.1"/>
    <property type="molecule type" value="Genomic_DNA"/>
</dbReference>
<evidence type="ECO:0000313" key="2">
    <source>
        <dbReference type="EMBL" id="KAG9348678.1"/>
    </source>
</evidence>
<dbReference type="Pfam" id="PF15182">
    <property type="entry name" value="OTOS"/>
    <property type="match status" value="1"/>
</dbReference>
<protein>
    <submittedName>
        <fullName evidence="2">Uncharacterized protein</fullName>
    </submittedName>
</protein>
<dbReference type="InterPro" id="IPR028224">
    <property type="entry name" value="Otospiralin"/>
</dbReference>
<organism evidence="2 3">
    <name type="scientific">Albula glossodonta</name>
    <name type="common">roundjaw bonefish</name>
    <dbReference type="NCBI Taxonomy" id="121402"/>
    <lineage>
        <taxon>Eukaryota</taxon>
        <taxon>Metazoa</taxon>
        <taxon>Chordata</taxon>
        <taxon>Craniata</taxon>
        <taxon>Vertebrata</taxon>
        <taxon>Euteleostomi</taxon>
        <taxon>Actinopterygii</taxon>
        <taxon>Neopterygii</taxon>
        <taxon>Teleostei</taxon>
        <taxon>Albuliformes</taxon>
        <taxon>Albulidae</taxon>
        <taxon>Albula</taxon>
    </lineage>
</organism>
<feature type="compositionally biased region" description="Basic and acidic residues" evidence="1">
    <location>
        <begin position="1"/>
        <end position="27"/>
    </location>
</feature>
<evidence type="ECO:0000256" key="1">
    <source>
        <dbReference type="SAM" id="MobiDB-lite"/>
    </source>
</evidence>
<dbReference type="PANTHER" id="PTHR35073">
    <property type="entry name" value="OTOSPIRALIN"/>
    <property type="match status" value="1"/>
</dbReference>
<accession>A0A8T2PGS0</accession>
<keyword evidence="3" id="KW-1185">Reference proteome</keyword>
<reference evidence="2" key="1">
    <citation type="thesis" date="2021" institute="BYU ScholarsArchive" country="Provo, UT, USA">
        <title>Applications of and Algorithms for Genome Assembly and Genomic Analyses with an Emphasis on Marine Teleosts.</title>
        <authorList>
            <person name="Pickett B.D."/>
        </authorList>
    </citation>
    <scope>NUCLEOTIDE SEQUENCE</scope>
    <source>
        <strain evidence="2">HI-2016</strain>
    </source>
</reference>
<evidence type="ECO:0000313" key="3">
    <source>
        <dbReference type="Proteomes" id="UP000824540"/>
    </source>
</evidence>
<feature type="region of interest" description="Disordered" evidence="1">
    <location>
        <begin position="1"/>
        <end position="39"/>
    </location>
</feature>
<dbReference type="PANTHER" id="PTHR35073:SF1">
    <property type="entry name" value="OTOSPIRALIN"/>
    <property type="match status" value="1"/>
</dbReference>
<gene>
    <name evidence="2" type="ORF">JZ751_028995</name>
</gene>
<dbReference type="GO" id="GO:0007605">
    <property type="term" value="P:sensory perception of sound"/>
    <property type="evidence" value="ECO:0007669"/>
    <property type="project" value="InterPro"/>
</dbReference>
<dbReference type="AlphaFoldDB" id="A0A8T2PGS0"/>
<comment type="caution">
    <text evidence="2">The sequence shown here is derived from an EMBL/GenBank/DDBJ whole genome shotgun (WGS) entry which is preliminary data.</text>
</comment>
<proteinExistence type="predicted"/>
<sequence>MLEHRMKRERERERERERQRERERDRGTQCGAVPGGQVGTEEQRAGACLSPLAHWPLQLQEQLRTAAGFGICSALWLRSWVTSTHTAPGLSETREKRSMPNWSLSASDFFGWVEQLRSQAGYDRIEDLARTFWAHFPSANRLGYDTPDPEE</sequence>
<name>A0A8T2PGS0_9TELE</name>
<dbReference type="Proteomes" id="UP000824540">
    <property type="component" value="Unassembled WGS sequence"/>
</dbReference>